<dbReference type="Proteomes" id="UP001206595">
    <property type="component" value="Unassembled WGS sequence"/>
</dbReference>
<organism evidence="6 7">
    <name type="scientific">Umbelopsis ramanniana AG</name>
    <dbReference type="NCBI Taxonomy" id="1314678"/>
    <lineage>
        <taxon>Eukaryota</taxon>
        <taxon>Fungi</taxon>
        <taxon>Fungi incertae sedis</taxon>
        <taxon>Mucoromycota</taxon>
        <taxon>Mucoromycotina</taxon>
        <taxon>Umbelopsidomycetes</taxon>
        <taxon>Umbelopsidales</taxon>
        <taxon>Umbelopsidaceae</taxon>
        <taxon>Umbelopsis</taxon>
    </lineage>
</organism>
<evidence type="ECO:0000313" key="7">
    <source>
        <dbReference type="Proteomes" id="UP001206595"/>
    </source>
</evidence>
<dbReference type="Pfam" id="PF17913">
    <property type="entry name" value="FHA_2"/>
    <property type="match status" value="1"/>
</dbReference>
<evidence type="ECO:0000313" key="6">
    <source>
        <dbReference type="EMBL" id="KAI8576319.1"/>
    </source>
</evidence>
<sequence>MYKFEVVDLTTNKSFEFDAESTLILGRGDPFGIQDRTVSRKQVQLEALRDGRCFAERLSENPSLLGTKLLPLKHKVEVSHKDIISLLPGKFPFQINFPHHFLEGSQEDTQPLSNKVEPPVISDTESPHDEAESHSSDQEDIDYTIESGHPDGLSFSEESSYLGEVSDATI</sequence>
<dbReference type="InterPro" id="IPR008984">
    <property type="entry name" value="SMAD_FHA_dom_sf"/>
</dbReference>
<feature type="domain" description="PNK FHA" evidence="5">
    <location>
        <begin position="16"/>
        <end position="48"/>
    </location>
</feature>
<keyword evidence="7" id="KW-1185">Reference proteome</keyword>
<protein>
    <recommendedName>
        <fullName evidence="5">PNK FHA domain-containing protein</fullName>
    </recommendedName>
</protein>
<evidence type="ECO:0000259" key="5">
    <source>
        <dbReference type="Pfam" id="PF17913"/>
    </source>
</evidence>
<evidence type="ECO:0000256" key="2">
    <source>
        <dbReference type="ARBA" id="ARBA00022801"/>
    </source>
</evidence>
<dbReference type="GeneID" id="75918489"/>
<dbReference type="AlphaFoldDB" id="A0AAD5E450"/>
<dbReference type="GO" id="GO:0016787">
    <property type="term" value="F:hydrolase activity"/>
    <property type="evidence" value="ECO:0007669"/>
    <property type="project" value="UniProtKB-KW"/>
</dbReference>
<evidence type="ECO:0000256" key="1">
    <source>
        <dbReference type="ARBA" id="ARBA00004123"/>
    </source>
</evidence>
<proteinExistence type="predicted"/>
<dbReference type="InterPro" id="IPR041388">
    <property type="entry name" value="FHA_2"/>
</dbReference>
<feature type="compositionally biased region" description="Basic and acidic residues" evidence="4">
    <location>
        <begin position="125"/>
        <end position="137"/>
    </location>
</feature>
<name>A0AAD5E450_UMBRA</name>
<reference evidence="6" key="2">
    <citation type="journal article" date="2022" name="Proc. Natl. Acad. Sci. U.S.A.">
        <title>Diploid-dominant life cycles characterize the early evolution of Fungi.</title>
        <authorList>
            <person name="Amses K.R."/>
            <person name="Simmons D.R."/>
            <person name="Longcore J.E."/>
            <person name="Mondo S.J."/>
            <person name="Seto K."/>
            <person name="Jeronimo G.H."/>
            <person name="Bonds A.E."/>
            <person name="Quandt C.A."/>
            <person name="Davis W.J."/>
            <person name="Chang Y."/>
            <person name="Federici B.A."/>
            <person name="Kuo A."/>
            <person name="LaButti K."/>
            <person name="Pangilinan J."/>
            <person name="Andreopoulos W."/>
            <person name="Tritt A."/>
            <person name="Riley R."/>
            <person name="Hundley H."/>
            <person name="Johnson J."/>
            <person name="Lipzen A."/>
            <person name="Barry K."/>
            <person name="Lang B.F."/>
            <person name="Cuomo C.A."/>
            <person name="Buchler N.E."/>
            <person name="Grigoriev I.V."/>
            <person name="Spatafora J.W."/>
            <person name="Stajich J.E."/>
            <person name="James T.Y."/>
        </authorList>
    </citation>
    <scope>NUCLEOTIDE SEQUENCE</scope>
    <source>
        <strain evidence="6">AG</strain>
    </source>
</reference>
<keyword evidence="2" id="KW-0378">Hydrolase</keyword>
<dbReference type="Gene3D" id="2.60.200.20">
    <property type="match status" value="1"/>
</dbReference>
<dbReference type="SUPFAM" id="SSF49879">
    <property type="entry name" value="SMAD/FHA domain"/>
    <property type="match status" value="1"/>
</dbReference>
<dbReference type="GO" id="GO:0005634">
    <property type="term" value="C:nucleus"/>
    <property type="evidence" value="ECO:0007669"/>
    <property type="project" value="UniProtKB-SubCell"/>
</dbReference>
<accession>A0AAD5E450</accession>
<keyword evidence="3" id="KW-0539">Nucleus</keyword>
<evidence type="ECO:0000256" key="3">
    <source>
        <dbReference type="ARBA" id="ARBA00023242"/>
    </source>
</evidence>
<gene>
    <name evidence="6" type="ORF">K450DRAFT_274885</name>
</gene>
<comment type="caution">
    <text evidence="6">The sequence shown here is derived from an EMBL/GenBank/DDBJ whole genome shotgun (WGS) entry which is preliminary data.</text>
</comment>
<dbReference type="RefSeq" id="XP_051441323.1">
    <property type="nucleotide sequence ID" value="XM_051593147.1"/>
</dbReference>
<reference evidence="6" key="1">
    <citation type="submission" date="2021-06" db="EMBL/GenBank/DDBJ databases">
        <authorList>
            <consortium name="DOE Joint Genome Institute"/>
            <person name="Mondo S.J."/>
            <person name="Amses K.R."/>
            <person name="Simmons D.R."/>
            <person name="Longcore J.E."/>
            <person name="Seto K."/>
            <person name="Alves G.H."/>
            <person name="Bonds A.E."/>
            <person name="Quandt C.A."/>
            <person name="Davis W.J."/>
            <person name="Chang Y."/>
            <person name="Letcher P.M."/>
            <person name="Powell M.J."/>
            <person name="Kuo A."/>
            <person name="Labutti K."/>
            <person name="Pangilinan J."/>
            <person name="Andreopoulos W."/>
            <person name="Tritt A."/>
            <person name="Riley R."/>
            <person name="Hundley H."/>
            <person name="Johnson J."/>
            <person name="Lipzen A."/>
            <person name="Barry K."/>
            <person name="Berbee M.L."/>
            <person name="Buchler N.E."/>
            <person name="Grigoriev I.V."/>
            <person name="Spatafora J.W."/>
            <person name="Stajich J.E."/>
            <person name="James T.Y."/>
        </authorList>
    </citation>
    <scope>NUCLEOTIDE SEQUENCE</scope>
    <source>
        <strain evidence="6">AG</strain>
    </source>
</reference>
<dbReference type="CDD" id="cd22671">
    <property type="entry name" value="FHA_APTX-like"/>
    <property type="match status" value="1"/>
</dbReference>
<comment type="subcellular location">
    <subcellularLocation>
        <location evidence="1">Nucleus</location>
    </subcellularLocation>
</comment>
<feature type="region of interest" description="Disordered" evidence="4">
    <location>
        <begin position="104"/>
        <end position="170"/>
    </location>
</feature>
<dbReference type="EMBL" id="MU620958">
    <property type="protein sequence ID" value="KAI8576319.1"/>
    <property type="molecule type" value="Genomic_DNA"/>
</dbReference>
<evidence type="ECO:0000256" key="4">
    <source>
        <dbReference type="SAM" id="MobiDB-lite"/>
    </source>
</evidence>